<gene>
    <name evidence="3" type="ORF">DSCO28_52260</name>
</gene>
<dbReference type="PANTHER" id="PTHR23150:SF19">
    <property type="entry name" value="FORMYLGLYCINE-GENERATING ENZYME"/>
    <property type="match status" value="1"/>
</dbReference>
<dbReference type="AlphaFoldDB" id="A0A5K7ZX28"/>
<dbReference type="EMBL" id="AP021876">
    <property type="protein sequence ID" value="BBO84660.1"/>
    <property type="molecule type" value="Genomic_DNA"/>
</dbReference>
<feature type="domain" description="Sulfatase-modifying factor enzyme-like" evidence="2">
    <location>
        <begin position="493"/>
        <end position="709"/>
    </location>
</feature>
<keyword evidence="1" id="KW-1133">Transmembrane helix</keyword>
<dbReference type="Gene3D" id="3.90.1580.10">
    <property type="entry name" value="paralog of FGE (formylglycine-generating enzyme)"/>
    <property type="match status" value="1"/>
</dbReference>
<name>A0A5K7ZX28_9BACT</name>
<dbReference type="KEGG" id="dov:DSCO28_52260"/>
<reference evidence="3 4" key="1">
    <citation type="submission" date="2019-11" db="EMBL/GenBank/DDBJ databases">
        <title>Comparative genomics of hydrocarbon-degrading Desulfosarcina strains.</title>
        <authorList>
            <person name="Watanabe M."/>
            <person name="Kojima H."/>
            <person name="Fukui M."/>
        </authorList>
    </citation>
    <scope>NUCLEOTIDE SEQUENCE [LARGE SCALE GENOMIC DNA]</scope>
    <source>
        <strain evidence="3 4">28bB2T</strain>
    </source>
</reference>
<dbReference type="SUPFAM" id="SSF56436">
    <property type="entry name" value="C-type lectin-like"/>
    <property type="match status" value="1"/>
</dbReference>
<dbReference type="Pfam" id="PF03781">
    <property type="entry name" value="FGE-sulfatase"/>
    <property type="match status" value="1"/>
</dbReference>
<evidence type="ECO:0000259" key="2">
    <source>
        <dbReference type="Pfam" id="PF03781"/>
    </source>
</evidence>
<dbReference type="Proteomes" id="UP000425960">
    <property type="component" value="Chromosome"/>
</dbReference>
<dbReference type="InterPro" id="IPR027417">
    <property type="entry name" value="P-loop_NTPase"/>
</dbReference>
<evidence type="ECO:0000256" key="1">
    <source>
        <dbReference type="SAM" id="Phobius"/>
    </source>
</evidence>
<keyword evidence="1" id="KW-0812">Transmembrane</keyword>
<sequence length="720" mass="81850">MNDTGCFQVGGSLERGHPSYVERPADEQLLHCLCRGEIPLVLAPRQTGKSSLMVNALGKLEDMGIRWAIVDLQPLGSHRELEDWLGDVINQIERTLGLAADTLEWWDKHRRLGPTQRFMAFVEDVILGLIDEPVVIFFDEIDSVLPLPFADDFFTTLRALANARASNSTLKRFTFALLGVATPSEFIKNRSRTPFNIGRGIQLTDFDPDHAAPIRRILGPSSDPLVDRIFYWTGGQPLMVQALADKMHLLPESGRTIQALDDAVRETYLKVRIGKETHLNFIRDYLLDRTHQPRKTLTIYRTIIDGGTVQHDERSPVHARLLLSGVVRLENGLLVPRNRIYQQVFDRQWVGENIPRDRARMIAYVSSVAMGLVLLWFFLIKPLWFPTFTKAQQHGWFDTDIHYVTEDHLTLPLTMALEKPRRMTLNGEPFSPPGKGEKATTSQQILIPLKDLKIGPNRFQVRFYGDLWEENFETSLTIVYFPMSHWQLPHGLEMVDVPAGCFDMGCGEWTDSCNSAEKPVHGVCLSDFQVGRFEVTQKQWISLMGYNPSYFKNEDRLPVENVSWEDAREFIRRINRMTGRQYKLPSEAQWEYAARSGGRPEKYAGGNDLDSLGWYTKNSQDKSHPIGGKSPNGLGLHDMSGNVWEWCHDWYASDYYANSPEADPTGPLEGTVRVLRGGSWGRYAVVCRTVIRYWDDPGVRFGSIGFRLVCLPGQPGEPGK</sequence>
<protein>
    <recommendedName>
        <fullName evidence="2">Sulfatase-modifying factor enzyme-like domain-containing protein</fullName>
    </recommendedName>
</protein>
<proteinExistence type="predicted"/>
<dbReference type="InterPro" id="IPR051043">
    <property type="entry name" value="Sulfatase_Mod_Factor_Kinase"/>
</dbReference>
<dbReference type="InterPro" id="IPR042095">
    <property type="entry name" value="SUMF_sf"/>
</dbReference>
<dbReference type="GO" id="GO:0120147">
    <property type="term" value="F:formylglycine-generating oxidase activity"/>
    <property type="evidence" value="ECO:0007669"/>
    <property type="project" value="TreeGrafter"/>
</dbReference>
<accession>A0A5K7ZX28</accession>
<feature type="transmembrane region" description="Helical" evidence="1">
    <location>
        <begin position="361"/>
        <end position="380"/>
    </location>
</feature>
<evidence type="ECO:0000313" key="3">
    <source>
        <dbReference type="EMBL" id="BBO84660.1"/>
    </source>
</evidence>
<dbReference type="PANTHER" id="PTHR23150">
    <property type="entry name" value="SULFATASE MODIFYING FACTOR 1, 2"/>
    <property type="match status" value="1"/>
</dbReference>
<keyword evidence="1" id="KW-0472">Membrane</keyword>
<dbReference type="InterPro" id="IPR016187">
    <property type="entry name" value="CTDL_fold"/>
</dbReference>
<organism evidence="3 4">
    <name type="scientific">Desulfosarcina ovata subsp. sediminis</name>
    <dbReference type="NCBI Taxonomy" id="885957"/>
    <lineage>
        <taxon>Bacteria</taxon>
        <taxon>Pseudomonadati</taxon>
        <taxon>Thermodesulfobacteriota</taxon>
        <taxon>Desulfobacteria</taxon>
        <taxon>Desulfobacterales</taxon>
        <taxon>Desulfosarcinaceae</taxon>
        <taxon>Desulfosarcina</taxon>
    </lineage>
</organism>
<evidence type="ECO:0000313" key="4">
    <source>
        <dbReference type="Proteomes" id="UP000425960"/>
    </source>
</evidence>
<dbReference type="SUPFAM" id="SSF52540">
    <property type="entry name" value="P-loop containing nucleoside triphosphate hydrolases"/>
    <property type="match status" value="1"/>
</dbReference>
<dbReference type="InterPro" id="IPR005532">
    <property type="entry name" value="SUMF_dom"/>
</dbReference>
<dbReference type="Gene3D" id="3.40.50.300">
    <property type="entry name" value="P-loop containing nucleotide triphosphate hydrolases"/>
    <property type="match status" value="1"/>
</dbReference>
<dbReference type="Pfam" id="PF14516">
    <property type="entry name" value="AAA_35"/>
    <property type="match status" value="1"/>
</dbReference>
<dbReference type="RefSeq" id="WP_155324518.1">
    <property type="nucleotide sequence ID" value="NZ_AP021876.1"/>
</dbReference>